<protein>
    <submittedName>
        <fullName evidence="14">Carbohydrate esterase family 4 protein</fullName>
    </submittedName>
</protein>
<feature type="chain" id="PRO_5041270699" evidence="12">
    <location>
        <begin position="18"/>
        <end position="246"/>
    </location>
</feature>
<comment type="subcellular location">
    <subcellularLocation>
        <location evidence="2">Cell membrane</location>
        <topology evidence="2">Lipid-anchor</topology>
        <topology evidence="2">GPI-anchor</topology>
    </subcellularLocation>
</comment>
<gene>
    <name evidence="14" type="ORF">EV421DRAFT_252339</name>
</gene>
<evidence type="ECO:0000256" key="5">
    <source>
        <dbReference type="ARBA" id="ARBA00022723"/>
    </source>
</evidence>
<dbReference type="InterPro" id="IPR002509">
    <property type="entry name" value="NODB_dom"/>
</dbReference>
<dbReference type="Pfam" id="PF01522">
    <property type="entry name" value="Polysacc_deac_1"/>
    <property type="match status" value="1"/>
</dbReference>
<evidence type="ECO:0000256" key="2">
    <source>
        <dbReference type="ARBA" id="ARBA00004609"/>
    </source>
</evidence>
<dbReference type="GO" id="GO:0071555">
    <property type="term" value="P:cell wall organization"/>
    <property type="evidence" value="ECO:0007669"/>
    <property type="project" value="UniProtKB-KW"/>
</dbReference>
<reference evidence="14" key="1">
    <citation type="submission" date="2023-06" db="EMBL/GenBank/DDBJ databases">
        <authorList>
            <consortium name="Lawrence Berkeley National Laboratory"/>
            <person name="Ahrendt S."/>
            <person name="Sahu N."/>
            <person name="Indic B."/>
            <person name="Wong-Bajracharya J."/>
            <person name="Merenyi Z."/>
            <person name="Ke H.-M."/>
            <person name="Monk M."/>
            <person name="Kocsube S."/>
            <person name="Drula E."/>
            <person name="Lipzen A."/>
            <person name="Balint B."/>
            <person name="Henrissat B."/>
            <person name="Andreopoulos B."/>
            <person name="Martin F.M."/>
            <person name="Harder C.B."/>
            <person name="Rigling D."/>
            <person name="Ford K.L."/>
            <person name="Foster G.D."/>
            <person name="Pangilinan J."/>
            <person name="Papanicolaou A."/>
            <person name="Barry K."/>
            <person name="LaButti K."/>
            <person name="Viragh M."/>
            <person name="Koriabine M."/>
            <person name="Yan M."/>
            <person name="Riley R."/>
            <person name="Champramary S."/>
            <person name="Plett K.L."/>
            <person name="Tsai I.J."/>
            <person name="Slot J."/>
            <person name="Sipos G."/>
            <person name="Plett J."/>
            <person name="Nagy L.G."/>
            <person name="Grigoriev I.V."/>
        </authorList>
    </citation>
    <scope>NUCLEOTIDE SEQUENCE</scope>
    <source>
        <strain evidence="14">FPL87.14</strain>
    </source>
</reference>
<dbReference type="GO" id="GO:0016810">
    <property type="term" value="F:hydrolase activity, acting on carbon-nitrogen (but not peptide) bonds"/>
    <property type="evidence" value="ECO:0007669"/>
    <property type="project" value="InterPro"/>
</dbReference>
<keyword evidence="4" id="KW-0325">Glycoprotein</keyword>
<comment type="caution">
    <text evidence="14">The sequence shown here is derived from an EMBL/GenBank/DDBJ whole genome shotgun (WGS) entry which is preliminary data.</text>
</comment>
<evidence type="ECO:0000256" key="7">
    <source>
        <dbReference type="ARBA" id="ARBA00022801"/>
    </source>
</evidence>
<evidence type="ECO:0000256" key="10">
    <source>
        <dbReference type="ARBA" id="ARBA00023288"/>
    </source>
</evidence>
<dbReference type="AlphaFoldDB" id="A0AA39JRH3"/>
<evidence type="ECO:0000256" key="6">
    <source>
        <dbReference type="ARBA" id="ARBA00022729"/>
    </source>
</evidence>
<evidence type="ECO:0000256" key="1">
    <source>
        <dbReference type="ARBA" id="ARBA00001941"/>
    </source>
</evidence>
<dbReference type="GO" id="GO:0005886">
    <property type="term" value="C:plasma membrane"/>
    <property type="evidence" value="ECO:0007669"/>
    <property type="project" value="UniProtKB-SubCell"/>
</dbReference>
<feature type="signal peptide" evidence="12">
    <location>
        <begin position="1"/>
        <end position="17"/>
    </location>
</feature>
<dbReference type="GO" id="GO:0098552">
    <property type="term" value="C:side of membrane"/>
    <property type="evidence" value="ECO:0007669"/>
    <property type="project" value="UniProtKB-KW"/>
</dbReference>
<keyword evidence="15" id="KW-1185">Reference proteome</keyword>
<evidence type="ECO:0000256" key="11">
    <source>
        <dbReference type="ARBA" id="ARBA00023316"/>
    </source>
</evidence>
<keyword evidence="7" id="KW-0378">Hydrolase</keyword>
<feature type="domain" description="NodB homology" evidence="13">
    <location>
        <begin position="35"/>
        <end position="220"/>
    </location>
</feature>
<evidence type="ECO:0000256" key="3">
    <source>
        <dbReference type="ARBA" id="ARBA00022475"/>
    </source>
</evidence>
<keyword evidence="4" id="KW-0336">GPI-anchor</keyword>
<evidence type="ECO:0000256" key="8">
    <source>
        <dbReference type="ARBA" id="ARBA00023136"/>
    </source>
</evidence>
<keyword evidence="5" id="KW-0479">Metal-binding</keyword>
<dbReference type="PANTHER" id="PTHR46471:SF2">
    <property type="entry name" value="CHITIN DEACETYLASE-RELATED"/>
    <property type="match status" value="1"/>
</dbReference>
<dbReference type="GO" id="GO:0005975">
    <property type="term" value="P:carbohydrate metabolic process"/>
    <property type="evidence" value="ECO:0007669"/>
    <property type="project" value="InterPro"/>
</dbReference>
<keyword evidence="10" id="KW-0449">Lipoprotein</keyword>
<evidence type="ECO:0000313" key="14">
    <source>
        <dbReference type="EMBL" id="KAK0446124.1"/>
    </source>
</evidence>
<evidence type="ECO:0000256" key="12">
    <source>
        <dbReference type="SAM" id="SignalP"/>
    </source>
</evidence>
<keyword evidence="3" id="KW-1003">Cell membrane</keyword>
<dbReference type="PROSITE" id="PS51677">
    <property type="entry name" value="NODB"/>
    <property type="match status" value="1"/>
</dbReference>
<proteinExistence type="predicted"/>
<dbReference type="EMBL" id="JAUEPT010000014">
    <property type="protein sequence ID" value="KAK0446124.1"/>
    <property type="molecule type" value="Genomic_DNA"/>
</dbReference>
<evidence type="ECO:0000313" key="15">
    <source>
        <dbReference type="Proteomes" id="UP001175226"/>
    </source>
</evidence>
<evidence type="ECO:0000259" key="13">
    <source>
        <dbReference type="PROSITE" id="PS51677"/>
    </source>
</evidence>
<dbReference type="Gene3D" id="3.20.20.370">
    <property type="entry name" value="Glycoside hydrolase/deacetylase"/>
    <property type="match status" value="1"/>
</dbReference>
<keyword evidence="9" id="KW-0119">Carbohydrate metabolism</keyword>
<dbReference type="SUPFAM" id="SSF88713">
    <property type="entry name" value="Glycoside hydrolase/deacetylase"/>
    <property type="match status" value="1"/>
</dbReference>
<dbReference type="CDD" id="cd10951">
    <property type="entry name" value="CE4_ClCDA_like"/>
    <property type="match status" value="1"/>
</dbReference>
<accession>A0AA39JRH3</accession>
<sequence>MLSSAFLTIALAVTALSHPTKRQVGSVITSCSVPRTAAITFDDGPYIYSEQIIDILDANNAKATFFVNGNNYGCIYGDAEVQVIKNAYSKGHQISSHTWAHKDLATLSRNEVDTEFTLVDKALETILGVKTAFMRPPFGSYSDTVLQVAAAHNQSVIIWDFDSGDSAGASAAQSNSQYDAFVASRPNTILTLNHETYESSATTVLPHAIEALQGAGYKLVTVAECLGLPPYLSVGKAGTKDASWTC</sequence>
<keyword evidence="6 12" id="KW-0732">Signal</keyword>
<organism evidence="14 15">
    <name type="scientific">Armillaria borealis</name>
    <dbReference type="NCBI Taxonomy" id="47425"/>
    <lineage>
        <taxon>Eukaryota</taxon>
        <taxon>Fungi</taxon>
        <taxon>Dikarya</taxon>
        <taxon>Basidiomycota</taxon>
        <taxon>Agaricomycotina</taxon>
        <taxon>Agaricomycetes</taxon>
        <taxon>Agaricomycetidae</taxon>
        <taxon>Agaricales</taxon>
        <taxon>Marasmiineae</taxon>
        <taxon>Physalacriaceae</taxon>
        <taxon>Armillaria</taxon>
    </lineage>
</organism>
<dbReference type="PANTHER" id="PTHR46471">
    <property type="entry name" value="CHITIN DEACETYLASE"/>
    <property type="match status" value="1"/>
</dbReference>
<evidence type="ECO:0000256" key="4">
    <source>
        <dbReference type="ARBA" id="ARBA00022622"/>
    </source>
</evidence>
<dbReference type="InterPro" id="IPR011330">
    <property type="entry name" value="Glyco_hydro/deAcase_b/a-brl"/>
</dbReference>
<dbReference type="GO" id="GO:0046872">
    <property type="term" value="F:metal ion binding"/>
    <property type="evidence" value="ECO:0007669"/>
    <property type="project" value="UniProtKB-KW"/>
</dbReference>
<keyword evidence="11" id="KW-0961">Cell wall biogenesis/degradation</keyword>
<keyword evidence="8" id="KW-0472">Membrane</keyword>
<name>A0AA39JRH3_9AGAR</name>
<dbReference type="Proteomes" id="UP001175226">
    <property type="component" value="Unassembled WGS sequence"/>
</dbReference>
<comment type="cofactor">
    <cofactor evidence="1">
        <name>Co(2+)</name>
        <dbReference type="ChEBI" id="CHEBI:48828"/>
    </cofactor>
</comment>
<evidence type="ECO:0000256" key="9">
    <source>
        <dbReference type="ARBA" id="ARBA00023277"/>
    </source>
</evidence>